<dbReference type="AlphaFoldDB" id="A0A2X2YA77"/>
<keyword evidence="1" id="KW-0812">Transmembrane</keyword>
<dbReference type="PANTHER" id="PTHR34300">
    <property type="entry name" value="QUEUOSINE PRECURSOR TRANSPORTER-RELATED"/>
    <property type="match status" value="1"/>
</dbReference>
<feature type="transmembrane region" description="Helical" evidence="1">
    <location>
        <begin position="125"/>
        <end position="149"/>
    </location>
</feature>
<protein>
    <recommendedName>
        <fullName evidence="1">Probable queuosine precursor transporter</fullName>
        <shortName evidence="1">Q precursor transporter</shortName>
    </recommendedName>
</protein>
<dbReference type="GO" id="GO:0005886">
    <property type="term" value="C:plasma membrane"/>
    <property type="evidence" value="ECO:0007669"/>
    <property type="project" value="UniProtKB-SubCell"/>
</dbReference>
<comment type="similarity">
    <text evidence="1">Belongs to the vitamin uptake transporter (VUT/ECF) (TC 2.A.88) family. Q precursor transporter subfamily.</text>
</comment>
<accession>A0A2X2YA77</accession>
<feature type="transmembrane region" description="Helical" evidence="1">
    <location>
        <begin position="55"/>
        <end position="74"/>
    </location>
</feature>
<comment type="subcellular location">
    <subcellularLocation>
        <location evidence="1">Cell membrane</location>
        <topology evidence="1">Multi-pass membrane protein</topology>
    </subcellularLocation>
</comment>
<keyword evidence="1" id="KW-0472">Membrane</keyword>
<keyword evidence="1" id="KW-1003">Cell membrane</keyword>
<proteinExistence type="inferred from homology"/>
<keyword evidence="1" id="KW-1133">Transmembrane helix</keyword>
<comment type="function">
    <text evidence="1">Involved in the import of queuosine (Q) precursors, required for Q precursor salvage.</text>
</comment>
<dbReference type="InterPro" id="IPR003744">
    <property type="entry name" value="YhhQ"/>
</dbReference>
<gene>
    <name evidence="2" type="primary">yhhQ</name>
    <name evidence="2" type="ORF">NCTC11820_01064</name>
</gene>
<evidence type="ECO:0000313" key="3">
    <source>
        <dbReference type="Proteomes" id="UP000250245"/>
    </source>
</evidence>
<dbReference type="EMBL" id="UASJ01000001">
    <property type="protein sequence ID" value="SQB64712.1"/>
    <property type="molecule type" value="Genomic_DNA"/>
</dbReference>
<keyword evidence="1" id="KW-0813">Transport</keyword>
<dbReference type="GeneID" id="55565633"/>
<dbReference type="Proteomes" id="UP000250245">
    <property type="component" value="Unassembled WGS sequence"/>
</dbReference>
<dbReference type="Pfam" id="PF02592">
    <property type="entry name" value="Vut_1"/>
    <property type="match status" value="1"/>
</dbReference>
<dbReference type="RefSeq" id="WP_041798033.1">
    <property type="nucleotide sequence ID" value="NZ_CP068112.1"/>
</dbReference>
<dbReference type="GO" id="GO:0022857">
    <property type="term" value="F:transmembrane transporter activity"/>
    <property type="evidence" value="ECO:0007669"/>
    <property type="project" value="UniProtKB-UniRule"/>
</dbReference>
<sequence>MKSVESSVPSTSRPVVNFVAMGKGRFFDIFMTLFVALLLISNISATKLIGGPLGLIFDGGAVMFPFTYILGDILSEVYGFRGARRAVLTGFGISILASGLFFLVAKAPPASGDFITPAFSQVFGFVPRIVAASLVGYVLGQLLNALVLVRIKGHTGERLLWVRMIASTLVGELVDTVAFCTIAFAGLISGPEFLNYVLTGYVYKCALEIVMSPISIQVIGLVKRGEKNYVPIDIETLVERPLVTNN</sequence>
<feature type="transmembrane region" description="Helical" evidence="1">
    <location>
        <begin position="161"/>
        <end position="189"/>
    </location>
</feature>
<dbReference type="NCBIfam" id="TIGR00697">
    <property type="entry name" value="queuosine precursor transporter"/>
    <property type="match status" value="1"/>
</dbReference>
<dbReference type="PANTHER" id="PTHR34300:SF2">
    <property type="entry name" value="QUEUOSINE PRECURSOR TRANSPORTER-RELATED"/>
    <property type="match status" value="1"/>
</dbReference>
<organism evidence="2 3">
    <name type="scientific">Mobiluncus curtisii</name>
    <dbReference type="NCBI Taxonomy" id="2051"/>
    <lineage>
        <taxon>Bacteria</taxon>
        <taxon>Bacillati</taxon>
        <taxon>Actinomycetota</taxon>
        <taxon>Actinomycetes</taxon>
        <taxon>Actinomycetales</taxon>
        <taxon>Actinomycetaceae</taxon>
        <taxon>Mobiluncus</taxon>
    </lineage>
</organism>
<name>A0A2X2YA77_9ACTO</name>
<feature type="transmembrane region" description="Helical" evidence="1">
    <location>
        <begin position="86"/>
        <end position="105"/>
    </location>
</feature>
<evidence type="ECO:0000256" key="1">
    <source>
        <dbReference type="HAMAP-Rule" id="MF_02088"/>
    </source>
</evidence>
<feature type="transmembrane region" description="Helical" evidence="1">
    <location>
        <begin position="201"/>
        <end position="222"/>
    </location>
</feature>
<reference evidence="2 3" key="1">
    <citation type="submission" date="2018-06" db="EMBL/GenBank/DDBJ databases">
        <authorList>
            <consortium name="Pathogen Informatics"/>
            <person name="Doyle S."/>
        </authorList>
    </citation>
    <scope>NUCLEOTIDE SEQUENCE [LARGE SCALE GENOMIC DNA]</scope>
    <source>
        <strain evidence="2 3">NCTC11820</strain>
    </source>
</reference>
<evidence type="ECO:0000313" key="2">
    <source>
        <dbReference type="EMBL" id="SQB64712.1"/>
    </source>
</evidence>
<dbReference type="HAMAP" id="MF_02088">
    <property type="entry name" value="Q_prec_transport"/>
    <property type="match status" value="1"/>
</dbReference>